<dbReference type="Gene3D" id="3.60.10.10">
    <property type="entry name" value="Endonuclease/exonuclease/phosphatase"/>
    <property type="match status" value="1"/>
</dbReference>
<evidence type="ECO:0000313" key="2">
    <source>
        <dbReference type="Proteomes" id="UP001162972"/>
    </source>
</evidence>
<sequence length="371" mass="43191">MGIMEPRVMLPNIAVVEEGLGMRDWTFFSNVYHGPLCRIMIGWNSNMLEVTILSSGGQWVTCDITRKDGGQLVRVTFVYGSSTSVERQELWHYLKYQKSVNDSVPWLVTGDFNAIMRVTDRQGGDSNWYRHMEDFPNCVHESELIHLAAEGHHFTWHNRQQGTASILRKLDWAFGNQHLIRLWPQAKATFQARIDSDHSPIHITLSPKPPYQRARFKFLNLWADQDGYEETVRAAWGTEAHGNPFSRLTSKLRTLKGHLSNFHKRNSSHISSRVAQAEKKWKEAQDFLDQHPQDLEAGQWERDMGNQYSALRKAEESFYKQRSRVNWLQLGDRNTSFFHRSLLHRRHRNGITSLCRDTGEVTRNPEDIDPY</sequence>
<evidence type="ECO:0000313" key="1">
    <source>
        <dbReference type="EMBL" id="KAJ6416354.1"/>
    </source>
</evidence>
<organism evidence="1 2">
    <name type="scientific">Salix udensis</name>
    <dbReference type="NCBI Taxonomy" id="889485"/>
    <lineage>
        <taxon>Eukaryota</taxon>
        <taxon>Viridiplantae</taxon>
        <taxon>Streptophyta</taxon>
        <taxon>Embryophyta</taxon>
        <taxon>Tracheophyta</taxon>
        <taxon>Spermatophyta</taxon>
        <taxon>Magnoliopsida</taxon>
        <taxon>eudicotyledons</taxon>
        <taxon>Gunneridae</taxon>
        <taxon>Pentapetalae</taxon>
        <taxon>rosids</taxon>
        <taxon>fabids</taxon>
        <taxon>Malpighiales</taxon>
        <taxon>Salicaceae</taxon>
        <taxon>Saliceae</taxon>
        <taxon>Salix</taxon>
    </lineage>
</organism>
<dbReference type="PANTHER" id="PTHR33710">
    <property type="entry name" value="BNAC02G09200D PROTEIN"/>
    <property type="match status" value="1"/>
</dbReference>
<dbReference type="AlphaFoldDB" id="A0AAD6P4K9"/>
<comment type="caution">
    <text evidence="1">The sequence shown here is derived from an EMBL/GenBank/DDBJ whole genome shotgun (WGS) entry which is preliminary data.</text>
</comment>
<reference evidence="1 2" key="1">
    <citation type="journal article" date="2023" name="Int. J. Mol. Sci.">
        <title>De Novo Assembly and Annotation of 11 Diverse Shrub Willow (Salix) Genomes Reveals Novel Gene Organization in Sex-Linked Regions.</title>
        <authorList>
            <person name="Hyden B."/>
            <person name="Feng K."/>
            <person name="Yates T.B."/>
            <person name="Jawdy S."/>
            <person name="Cereghino C."/>
            <person name="Smart L.B."/>
            <person name="Muchero W."/>
        </authorList>
    </citation>
    <scope>NUCLEOTIDE SEQUENCE [LARGE SCALE GENOMIC DNA]</scope>
    <source>
        <tissue evidence="1">Shoot tip</tissue>
    </source>
</reference>
<proteinExistence type="predicted"/>
<protein>
    <recommendedName>
        <fullName evidence="3">Endonuclease/exonuclease/phosphatase domain-containing protein</fullName>
    </recommendedName>
</protein>
<dbReference type="Proteomes" id="UP001162972">
    <property type="component" value="Chromosome 11"/>
</dbReference>
<accession>A0AAD6P4K9</accession>
<dbReference type="InterPro" id="IPR036691">
    <property type="entry name" value="Endo/exonu/phosph_ase_sf"/>
</dbReference>
<evidence type="ECO:0008006" key="3">
    <source>
        <dbReference type="Google" id="ProtNLM"/>
    </source>
</evidence>
<dbReference type="SUPFAM" id="SSF56219">
    <property type="entry name" value="DNase I-like"/>
    <property type="match status" value="1"/>
</dbReference>
<name>A0AAD6P4K9_9ROSI</name>
<keyword evidence="2" id="KW-1185">Reference proteome</keyword>
<dbReference type="EMBL" id="JAPFFJ010000011">
    <property type="protein sequence ID" value="KAJ6416354.1"/>
    <property type="molecule type" value="Genomic_DNA"/>
</dbReference>
<gene>
    <name evidence="1" type="ORF">OIU84_002244</name>
</gene>
<dbReference type="PANTHER" id="PTHR33710:SF71">
    <property type="entry name" value="ENDONUCLEASE_EXONUCLEASE_PHOSPHATASE DOMAIN-CONTAINING PROTEIN"/>
    <property type="match status" value="1"/>
</dbReference>